<keyword evidence="3" id="KW-1185">Reference proteome</keyword>
<dbReference type="EMBL" id="PDNA01000038">
    <property type="protein sequence ID" value="PGH20791.1"/>
    <property type="molecule type" value="Genomic_DNA"/>
</dbReference>
<dbReference type="OrthoDB" id="5407645at2759"/>
<feature type="region of interest" description="Disordered" evidence="1">
    <location>
        <begin position="255"/>
        <end position="490"/>
    </location>
</feature>
<feature type="region of interest" description="Disordered" evidence="1">
    <location>
        <begin position="585"/>
        <end position="627"/>
    </location>
</feature>
<evidence type="ECO:0000313" key="2">
    <source>
        <dbReference type="EMBL" id="PGH20791.1"/>
    </source>
</evidence>
<feature type="compositionally biased region" description="Low complexity" evidence="1">
    <location>
        <begin position="198"/>
        <end position="208"/>
    </location>
</feature>
<feature type="compositionally biased region" description="Basic residues" evidence="1">
    <location>
        <begin position="356"/>
        <end position="365"/>
    </location>
</feature>
<feature type="compositionally biased region" description="Low complexity" evidence="1">
    <location>
        <begin position="454"/>
        <end position="470"/>
    </location>
</feature>
<proteinExistence type="predicted"/>
<name>A0A2B7YIB2_POLH7</name>
<accession>A0A2B7YIB2</accession>
<sequence length="627" mass="70381">MASYYADHPYQTNARPYSTGGVHHPAHTDPVRHPQDPSEDSYVEEIQREFPPPMHRPGYGGPSGDYSYDRHRNQGDPRRRRARSADGRRGDYSSPREEYYQPRHRRHGSRRDDNRPRRRRSHSSSSESRTPSPRPRRRKSLGEQAMAAVGLGKSSHSSSSRRHDKDRRRDDYDRDYDRDHDRDYDKDGSRSHRRHGRSQSSHSPSRSGPDNRDQILQTLKAALTAGAAEAYRARKEPGGWTGKKGKRVLTAAIGAGGAEKLIDANSSSDKHSKRHLIESTLAGLATNRVVNGPRSRSRSRGRNQSGSHGVKDLAAGGILAAAGKEAYNHFRSSKSSKSRRREERSGYSSSSESSPPRHRGTKKRSQSVSGYVSKGLAALGLDDSPRDKHRSRRRDHSPPSEDDYPDGHRPRRHRSPDKYSRDSRDVGPSISPTQAAGGMHTAPPYVYQPQYQNSPPYHSTTSPPSFSSSDSDSDLGHSSDDERTHKKLTRRELLSTGFATVATIHAGHSIYRSINKREKRKRQLRTGEITPEQARKDRTKNNLKDAASLGVTALGVTSAVSGWQRAARQLQELDSFRTEAKYRAKKRAFVRENGSSSRRSHSVGDGVRRSLTMPSPAMKYTEDRPRY</sequence>
<evidence type="ECO:0000313" key="3">
    <source>
        <dbReference type="Proteomes" id="UP000224634"/>
    </source>
</evidence>
<comment type="caution">
    <text evidence="2">The sequence shown here is derived from an EMBL/GenBank/DDBJ whole genome shotgun (WGS) entry which is preliminary data.</text>
</comment>
<feature type="compositionally biased region" description="Basic and acidic residues" evidence="1">
    <location>
        <begin position="416"/>
        <end position="425"/>
    </location>
</feature>
<feature type="compositionally biased region" description="Basic and acidic residues" evidence="1">
    <location>
        <begin position="474"/>
        <end position="484"/>
    </location>
</feature>
<feature type="region of interest" description="Disordered" evidence="1">
    <location>
        <begin position="1"/>
        <end position="218"/>
    </location>
</feature>
<feature type="compositionally biased region" description="Basic and acidic residues" evidence="1">
    <location>
        <begin position="67"/>
        <end position="101"/>
    </location>
</feature>
<dbReference type="Proteomes" id="UP000224634">
    <property type="component" value="Unassembled WGS sequence"/>
</dbReference>
<dbReference type="AlphaFoldDB" id="A0A2B7YIB2"/>
<feature type="region of interest" description="Disordered" evidence="1">
    <location>
        <begin position="513"/>
        <end position="540"/>
    </location>
</feature>
<dbReference type="STRING" id="1447883.A0A2B7YIB2"/>
<reference evidence="2 3" key="1">
    <citation type="submission" date="2017-10" db="EMBL/GenBank/DDBJ databases">
        <title>Comparative genomics in systemic dimorphic fungi from Ajellomycetaceae.</title>
        <authorList>
            <person name="Munoz J.F."/>
            <person name="Mcewen J.G."/>
            <person name="Clay O.K."/>
            <person name="Cuomo C.A."/>
        </authorList>
    </citation>
    <scope>NUCLEOTIDE SEQUENCE [LARGE SCALE GENOMIC DNA]</scope>
    <source>
        <strain evidence="2 3">UAMH7299</strain>
    </source>
</reference>
<organism evidence="2 3">
    <name type="scientific">Polytolypa hystricis (strain UAMH7299)</name>
    <dbReference type="NCBI Taxonomy" id="1447883"/>
    <lineage>
        <taxon>Eukaryota</taxon>
        <taxon>Fungi</taxon>
        <taxon>Dikarya</taxon>
        <taxon>Ascomycota</taxon>
        <taxon>Pezizomycotina</taxon>
        <taxon>Eurotiomycetes</taxon>
        <taxon>Eurotiomycetidae</taxon>
        <taxon>Onygenales</taxon>
        <taxon>Onygenales incertae sedis</taxon>
        <taxon>Polytolypa</taxon>
    </lineage>
</organism>
<feature type="compositionally biased region" description="Basic and acidic residues" evidence="1">
    <location>
        <begin position="161"/>
        <end position="190"/>
    </location>
</feature>
<feature type="compositionally biased region" description="Low complexity" evidence="1">
    <location>
        <begin position="302"/>
        <end position="323"/>
    </location>
</feature>
<evidence type="ECO:0000256" key="1">
    <source>
        <dbReference type="SAM" id="MobiDB-lite"/>
    </source>
</evidence>
<protein>
    <recommendedName>
        <fullName evidence="4">DUF3824 domain-containing protein</fullName>
    </recommendedName>
</protein>
<evidence type="ECO:0008006" key="4">
    <source>
        <dbReference type="Google" id="ProtNLM"/>
    </source>
</evidence>
<gene>
    <name evidence="2" type="ORF">AJ80_03418</name>
</gene>
<feature type="compositionally biased region" description="Basic and acidic residues" evidence="1">
    <location>
        <begin position="26"/>
        <end position="36"/>
    </location>
</feature>